<dbReference type="InterPro" id="IPR050071">
    <property type="entry name" value="Dehydroquinate_synthase"/>
</dbReference>
<evidence type="ECO:0000256" key="2">
    <source>
        <dbReference type="ARBA" id="ARBA00022723"/>
    </source>
</evidence>
<evidence type="ECO:0000313" key="8">
    <source>
        <dbReference type="EMBL" id="CAF9936296.1"/>
    </source>
</evidence>
<evidence type="ECO:0000259" key="6">
    <source>
        <dbReference type="Pfam" id="PF01761"/>
    </source>
</evidence>
<evidence type="ECO:0000256" key="3">
    <source>
        <dbReference type="ARBA" id="ARBA00022741"/>
    </source>
</evidence>
<keyword evidence="2" id="KW-0479">Metal-binding</keyword>
<keyword evidence="4" id="KW-0520">NAD</keyword>
<keyword evidence="9" id="KW-1185">Reference proteome</keyword>
<dbReference type="GO" id="GO:0017000">
    <property type="term" value="P:antibiotic biosynthetic process"/>
    <property type="evidence" value="ECO:0007669"/>
    <property type="project" value="InterPro"/>
</dbReference>
<feature type="domain" description="3-dehydroquinate synthase N-terminal" evidence="6">
    <location>
        <begin position="84"/>
        <end position="193"/>
    </location>
</feature>
<proteinExistence type="predicted"/>
<comment type="caution">
    <text evidence="8">The sequence shown here is derived from an EMBL/GenBank/DDBJ whole genome shotgun (WGS) entry which is preliminary data.</text>
</comment>
<dbReference type="FunFam" id="1.20.1090.10:FF:000015">
    <property type="entry name" value="3-dehydroquinate synthase protein"/>
    <property type="match status" value="1"/>
</dbReference>
<dbReference type="AlphaFoldDB" id="A0A8H3G1J1"/>
<evidence type="ECO:0000256" key="4">
    <source>
        <dbReference type="ARBA" id="ARBA00023027"/>
    </source>
</evidence>
<evidence type="ECO:0000256" key="5">
    <source>
        <dbReference type="ARBA" id="ARBA00023239"/>
    </source>
</evidence>
<dbReference type="Gene3D" id="1.20.1090.10">
    <property type="entry name" value="Dehydroquinate synthase-like - alpha domain"/>
    <property type="match status" value="1"/>
</dbReference>
<dbReference type="Gene3D" id="3.40.50.1970">
    <property type="match status" value="1"/>
</dbReference>
<dbReference type="InterPro" id="IPR030960">
    <property type="entry name" value="DHQS/DOIS_N"/>
</dbReference>
<keyword evidence="3" id="KW-0547">Nucleotide-binding</keyword>
<dbReference type="InterPro" id="IPR056179">
    <property type="entry name" value="DHQS_C"/>
</dbReference>
<evidence type="ECO:0008006" key="10">
    <source>
        <dbReference type="Google" id="ProtNLM"/>
    </source>
</evidence>
<keyword evidence="5" id="KW-0456">Lyase</keyword>
<dbReference type="Proteomes" id="UP000664521">
    <property type="component" value="Unassembled WGS sequence"/>
</dbReference>
<accession>A0A8H3G1J1</accession>
<comment type="cofactor">
    <cofactor evidence="1">
        <name>NAD(+)</name>
        <dbReference type="ChEBI" id="CHEBI:57540"/>
    </cofactor>
</comment>
<dbReference type="GO" id="GO:0003856">
    <property type="term" value="F:3-dehydroquinate synthase activity"/>
    <property type="evidence" value="ECO:0007669"/>
    <property type="project" value="TreeGrafter"/>
</dbReference>
<feature type="domain" description="3-dehydroquinate synthase C-terminal" evidence="7">
    <location>
        <begin position="195"/>
        <end position="334"/>
    </location>
</feature>
<evidence type="ECO:0000256" key="1">
    <source>
        <dbReference type="ARBA" id="ARBA00001911"/>
    </source>
</evidence>
<evidence type="ECO:0000313" key="9">
    <source>
        <dbReference type="Proteomes" id="UP000664521"/>
    </source>
</evidence>
<dbReference type="Pfam" id="PF24621">
    <property type="entry name" value="DHQS_C"/>
    <property type="match status" value="1"/>
</dbReference>
<protein>
    <recommendedName>
        <fullName evidence="10">3-dehydroquinate synthase domain-containing protein</fullName>
    </recommendedName>
</protein>
<evidence type="ECO:0000259" key="7">
    <source>
        <dbReference type="Pfam" id="PF24621"/>
    </source>
</evidence>
<dbReference type="Pfam" id="PF01761">
    <property type="entry name" value="DHQ_synthase"/>
    <property type="match status" value="1"/>
</dbReference>
<dbReference type="GO" id="GO:0046872">
    <property type="term" value="F:metal ion binding"/>
    <property type="evidence" value="ECO:0007669"/>
    <property type="project" value="UniProtKB-KW"/>
</dbReference>
<sequence length="485" mass="53527">MSDLTATVTPTKNGFHVDGYEKISYDFTFLDGVFNPENRQLAECYKRWGRVLAVTDLNVYNVYGEQIEKYFEHHGLELKVHKTKIGEKAKTIPTFLSIVDSMTEFGIIRKEPVLVVGGGLVTDVAGFACAAYRRNTNFIRVPTTVIGLIDASVSIKVAVNYGNYKNRLGAYHAPIHTFLDFTFLRTLPTAQIRNGFAELIKISTCSHLPTFELLDKYCEQLIETGFGRTDDASQEVREAADKINLEGIHEMLKLETPNLHEIGLDRVIAYGHTWSPMHELVPETPLRHGHAISIDMAYSATLANNRKLITDEEHRRILSLFSRAGLSMDHHQFDETILDKGTAAILKTRDGKLRAAVPNPIGRCTFLNDVKAAELNAALRRHKELMKGYARNGEGIEAYVDASDTGYTDNNRAETQAIEVAAEKAGVLNGNGLVHGGHLQVDNDDGINGHANLVEHTNGTQESLANGHAEGLSNGVNGYTNGARA</sequence>
<dbReference type="PANTHER" id="PTHR43622">
    <property type="entry name" value="3-DEHYDROQUINATE SYNTHASE"/>
    <property type="match status" value="1"/>
</dbReference>
<name>A0A8H3G1J1_9LECA</name>
<organism evidence="8 9">
    <name type="scientific">Heterodermia speciosa</name>
    <dbReference type="NCBI Taxonomy" id="116794"/>
    <lineage>
        <taxon>Eukaryota</taxon>
        <taxon>Fungi</taxon>
        <taxon>Dikarya</taxon>
        <taxon>Ascomycota</taxon>
        <taxon>Pezizomycotina</taxon>
        <taxon>Lecanoromycetes</taxon>
        <taxon>OSLEUM clade</taxon>
        <taxon>Lecanoromycetidae</taxon>
        <taxon>Caliciales</taxon>
        <taxon>Physciaceae</taxon>
        <taxon>Heterodermia</taxon>
    </lineage>
</organism>
<dbReference type="EMBL" id="CAJPDS010000090">
    <property type="protein sequence ID" value="CAF9936296.1"/>
    <property type="molecule type" value="Genomic_DNA"/>
</dbReference>
<dbReference type="SUPFAM" id="SSF56796">
    <property type="entry name" value="Dehydroquinate synthase-like"/>
    <property type="match status" value="1"/>
</dbReference>
<gene>
    <name evidence="8" type="ORF">HETSPECPRED_010294</name>
</gene>
<dbReference type="CDD" id="cd08199">
    <property type="entry name" value="EEVS"/>
    <property type="match status" value="1"/>
</dbReference>
<dbReference type="GO" id="GO:0000166">
    <property type="term" value="F:nucleotide binding"/>
    <property type="evidence" value="ECO:0007669"/>
    <property type="project" value="UniProtKB-KW"/>
</dbReference>
<dbReference type="OrthoDB" id="197068at2759"/>
<reference evidence="8" key="1">
    <citation type="submission" date="2021-03" db="EMBL/GenBank/DDBJ databases">
        <authorList>
            <person name="Tagirdzhanova G."/>
        </authorList>
    </citation>
    <scope>NUCLEOTIDE SEQUENCE</scope>
</reference>
<dbReference type="FunFam" id="3.40.50.1970:FF:000018">
    <property type="entry name" value="Related to 2-epi-5-epi-valiolone synthase"/>
    <property type="match status" value="1"/>
</dbReference>
<dbReference type="PANTHER" id="PTHR43622:SF3">
    <property type="entry name" value="2-EPI-5-EPI-VALIOLONE SYNTHASE"/>
    <property type="match status" value="1"/>
</dbReference>
<dbReference type="InterPro" id="IPR035872">
    <property type="entry name" value="EEVS-like"/>
</dbReference>